<feature type="region of interest" description="Disordered" evidence="1">
    <location>
        <begin position="1"/>
        <end position="34"/>
    </location>
</feature>
<sequence length="254" mass="27144">MMLRSRLKITPRRRPDENSDSSDPSPTAEIIPKRPRLTVTVIPIRVCQPPNGSISNNGVISGGCCYSYASLPGTVPNESNSPTSNARPSQTQTQTPLQKIVLSPVSENPVSAFTASTNSVSTVPIVSVPLLRKDHTNTYSPLPTRAPPPLELGLEYDPPTLFSTVWTKGQPQGYLAQSIVTQQTSASPTIILSASSSSSSSPVPSRHESLTEPMLSTPSGQVTSCQVATEGIYTSSSRMVKGREDSSELPLRLK</sequence>
<reference evidence="2" key="1">
    <citation type="submission" date="2018-11" db="EMBL/GenBank/DDBJ databases">
        <authorList>
            <consortium name="Pathogen Informatics"/>
        </authorList>
    </citation>
    <scope>NUCLEOTIDE SEQUENCE</scope>
</reference>
<proteinExistence type="predicted"/>
<feature type="compositionally biased region" description="Low complexity" evidence="1">
    <location>
        <begin position="193"/>
        <end position="204"/>
    </location>
</feature>
<gene>
    <name evidence="2" type="ORF">PXEA_LOCUS9521</name>
</gene>
<protein>
    <submittedName>
        <fullName evidence="2">Uncharacterized protein</fullName>
    </submittedName>
</protein>
<comment type="caution">
    <text evidence="2">The sequence shown here is derived from an EMBL/GenBank/DDBJ whole genome shotgun (WGS) entry which is preliminary data.</text>
</comment>
<keyword evidence="3" id="KW-1185">Reference proteome</keyword>
<feature type="compositionally biased region" description="Basic residues" evidence="1">
    <location>
        <begin position="1"/>
        <end position="12"/>
    </location>
</feature>
<evidence type="ECO:0000313" key="2">
    <source>
        <dbReference type="EMBL" id="VEL16081.1"/>
    </source>
</evidence>
<organism evidence="2 3">
    <name type="scientific">Protopolystoma xenopodis</name>
    <dbReference type="NCBI Taxonomy" id="117903"/>
    <lineage>
        <taxon>Eukaryota</taxon>
        <taxon>Metazoa</taxon>
        <taxon>Spiralia</taxon>
        <taxon>Lophotrochozoa</taxon>
        <taxon>Platyhelminthes</taxon>
        <taxon>Monogenea</taxon>
        <taxon>Polyopisthocotylea</taxon>
        <taxon>Polystomatidea</taxon>
        <taxon>Polystomatidae</taxon>
        <taxon>Protopolystoma</taxon>
    </lineage>
</organism>
<evidence type="ECO:0000256" key="1">
    <source>
        <dbReference type="SAM" id="MobiDB-lite"/>
    </source>
</evidence>
<evidence type="ECO:0000313" key="3">
    <source>
        <dbReference type="Proteomes" id="UP000784294"/>
    </source>
</evidence>
<dbReference type="AlphaFoldDB" id="A0A3S5BSB8"/>
<feature type="compositionally biased region" description="Polar residues" evidence="1">
    <location>
        <begin position="214"/>
        <end position="224"/>
    </location>
</feature>
<dbReference type="Proteomes" id="UP000784294">
    <property type="component" value="Unassembled WGS sequence"/>
</dbReference>
<accession>A0A3S5BSB8</accession>
<feature type="region of interest" description="Disordered" evidence="1">
    <location>
        <begin position="235"/>
        <end position="254"/>
    </location>
</feature>
<name>A0A3S5BSB8_9PLAT</name>
<feature type="region of interest" description="Disordered" evidence="1">
    <location>
        <begin position="76"/>
        <end position="96"/>
    </location>
</feature>
<feature type="region of interest" description="Disordered" evidence="1">
    <location>
        <begin position="193"/>
        <end position="224"/>
    </location>
</feature>
<dbReference type="EMBL" id="CAAALY010027065">
    <property type="protein sequence ID" value="VEL16081.1"/>
    <property type="molecule type" value="Genomic_DNA"/>
</dbReference>